<sequence>MGENREAILEHWIEIGNTIQDAFDEDVIIGISDRKVFLKYFPGKELDVKAKEGDPIKKGDAMYECLEKDQKIVQIIPKEVLGIPFKSITIPLKNKLGQTVGTVSIGKSLKKQNQHLEQIDSIAAALQEITASIEEISSGANKISSSADDISNQSEVTYQQMGDTDTIIKYIQNISDQTNLLGLNAAIEAARAGEHGRGFSVVAEEIRKMSAETKTAIKNINSTLEAIKASVEAMNRMVNDTTKITKVQVESTEQILGALEELNSTTAILSEMAKEL</sequence>
<dbReference type="OrthoDB" id="9807021at2"/>
<dbReference type="SMART" id="SM00283">
    <property type="entry name" value="MA"/>
    <property type="match status" value="1"/>
</dbReference>
<dbReference type="PANTHER" id="PTHR32089">
    <property type="entry name" value="METHYL-ACCEPTING CHEMOTAXIS PROTEIN MCPB"/>
    <property type="match status" value="1"/>
</dbReference>
<evidence type="ECO:0000313" key="5">
    <source>
        <dbReference type="Proteomes" id="UP000465601"/>
    </source>
</evidence>
<dbReference type="SUPFAM" id="SSF58104">
    <property type="entry name" value="Methyl-accepting chemotaxis protein (MCP) signaling domain"/>
    <property type="match status" value="1"/>
</dbReference>
<dbReference type="PROSITE" id="PS50111">
    <property type="entry name" value="CHEMOTAXIS_TRANSDUC_2"/>
    <property type="match status" value="1"/>
</dbReference>
<dbReference type="Gene3D" id="1.10.287.950">
    <property type="entry name" value="Methyl-accepting chemotaxis protein"/>
    <property type="match status" value="1"/>
</dbReference>
<organism evidence="4 5">
    <name type="scientific">Alkaliphilus serpentinus</name>
    <dbReference type="NCBI Taxonomy" id="1482731"/>
    <lineage>
        <taxon>Bacteria</taxon>
        <taxon>Bacillati</taxon>
        <taxon>Bacillota</taxon>
        <taxon>Clostridia</taxon>
        <taxon>Peptostreptococcales</taxon>
        <taxon>Natronincolaceae</taxon>
        <taxon>Alkaliphilus</taxon>
    </lineage>
</organism>
<gene>
    <name evidence="4" type="ORF">F8153_15110</name>
</gene>
<dbReference type="RefSeq" id="WP_151867185.1">
    <property type="nucleotide sequence ID" value="NZ_WBZB01000063.1"/>
</dbReference>
<accession>A0A833HLC1</accession>
<dbReference type="EMBL" id="WBZB01000063">
    <property type="protein sequence ID" value="KAB3525618.1"/>
    <property type="molecule type" value="Genomic_DNA"/>
</dbReference>
<evidence type="ECO:0000313" key="4">
    <source>
        <dbReference type="EMBL" id="KAB3525618.1"/>
    </source>
</evidence>
<dbReference type="InterPro" id="IPR004089">
    <property type="entry name" value="MCPsignal_dom"/>
</dbReference>
<protein>
    <submittedName>
        <fullName evidence="4">Chemotaxis protein</fullName>
    </submittedName>
</protein>
<comment type="caution">
    <text evidence="4">The sequence shown here is derived from an EMBL/GenBank/DDBJ whole genome shotgun (WGS) entry which is preliminary data.</text>
</comment>
<dbReference type="AlphaFoldDB" id="A0A833HLC1"/>
<evidence type="ECO:0000256" key="2">
    <source>
        <dbReference type="PROSITE-ProRule" id="PRU00284"/>
    </source>
</evidence>
<keyword evidence="1 2" id="KW-0807">Transducer</keyword>
<keyword evidence="5" id="KW-1185">Reference proteome</keyword>
<evidence type="ECO:0000256" key="1">
    <source>
        <dbReference type="ARBA" id="ARBA00023224"/>
    </source>
</evidence>
<proteinExistence type="predicted"/>
<name>A0A833HLC1_9FIRM</name>
<dbReference type="GO" id="GO:0016020">
    <property type="term" value="C:membrane"/>
    <property type="evidence" value="ECO:0007669"/>
    <property type="project" value="InterPro"/>
</dbReference>
<reference evidence="4 5" key="1">
    <citation type="submission" date="2019-10" db="EMBL/GenBank/DDBJ databases">
        <title>Alkaliphilus serpentinus sp. nov. and Alkaliphilus pronyensis sp. nov., two novel anaerobic alkaliphilic species isolated from the serpentinized-hosted hydrothermal field of the Prony Bay (New Caledonia).</title>
        <authorList>
            <person name="Postec A."/>
        </authorList>
    </citation>
    <scope>NUCLEOTIDE SEQUENCE [LARGE SCALE GENOMIC DNA]</scope>
    <source>
        <strain evidence="4 5">LacT</strain>
    </source>
</reference>
<evidence type="ECO:0000259" key="3">
    <source>
        <dbReference type="PROSITE" id="PS50111"/>
    </source>
</evidence>
<feature type="domain" description="Methyl-accepting transducer" evidence="3">
    <location>
        <begin position="113"/>
        <end position="276"/>
    </location>
</feature>
<dbReference type="Proteomes" id="UP000465601">
    <property type="component" value="Unassembled WGS sequence"/>
</dbReference>
<dbReference type="GO" id="GO:0007165">
    <property type="term" value="P:signal transduction"/>
    <property type="evidence" value="ECO:0007669"/>
    <property type="project" value="UniProtKB-KW"/>
</dbReference>
<dbReference type="Pfam" id="PF00015">
    <property type="entry name" value="MCPsignal"/>
    <property type="match status" value="1"/>
</dbReference>
<dbReference type="PANTHER" id="PTHR32089:SF112">
    <property type="entry name" value="LYSOZYME-LIKE PROTEIN-RELATED"/>
    <property type="match status" value="1"/>
</dbReference>